<keyword evidence="10" id="KW-1185">Reference proteome</keyword>
<dbReference type="AlphaFoldDB" id="A0A9N9MQZ3"/>
<comment type="subunit">
    <text evidence="3">Homodimer.</text>
</comment>
<accession>A0A9N9MQZ3</accession>
<dbReference type="GO" id="GO:0030170">
    <property type="term" value="F:pyridoxal phosphate binding"/>
    <property type="evidence" value="ECO:0007669"/>
    <property type="project" value="InterPro"/>
</dbReference>
<dbReference type="Proteomes" id="UP001152799">
    <property type="component" value="Chromosome 4"/>
</dbReference>
<evidence type="ECO:0000256" key="5">
    <source>
        <dbReference type="ARBA" id="ARBA00022576"/>
    </source>
</evidence>
<evidence type="ECO:0000256" key="6">
    <source>
        <dbReference type="ARBA" id="ARBA00022679"/>
    </source>
</evidence>
<dbReference type="Gene3D" id="3.40.640.10">
    <property type="entry name" value="Type I PLP-dependent aspartate aminotransferase-like (Major domain)"/>
    <property type="match status" value="1"/>
</dbReference>
<keyword evidence="7" id="KW-0663">Pyridoxal phosphate</keyword>
<evidence type="ECO:0000259" key="8">
    <source>
        <dbReference type="Pfam" id="PF00155"/>
    </source>
</evidence>
<evidence type="ECO:0000256" key="1">
    <source>
        <dbReference type="ARBA" id="ARBA00001933"/>
    </source>
</evidence>
<dbReference type="InterPro" id="IPR015424">
    <property type="entry name" value="PyrdxlP-dep_Trfase"/>
</dbReference>
<dbReference type="GO" id="GO:0005829">
    <property type="term" value="C:cytosol"/>
    <property type="evidence" value="ECO:0007669"/>
    <property type="project" value="TreeGrafter"/>
</dbReference>
<dbReference type="OrthoDB" id="6752799at2759"/>
<organism evidence="9 10">
    <name type="scientific">Ceutorhynchus assimilis</name>
    <name type="common">cabbage seed weevil</name>
    <dbReference type="NCBI Taxonomy" id="467358"/>
    <lineage>
        <taxon>Eukaryota</taxon>
        <taxon>Metazoa</taxon>
        <taxon>Ecdysozoa</taxon>
        <taxon>Arthropoda</taxon>
        <taxon>Hexapoda</taxon>
        <taxon>Insecta</taxon>
        <taxon>Pterygota</taxon>
        <taxon>Neoptera</taxon>
        <taxon>Endopterygota</taxon>
        <taxon>Coleoptera</taxon>
        <taxon>Polyphaga</taxon>
        <taxon>Cucujiformia</taxon>
        <taxon>Curculionidae</taxon>
        <taxon>Ceutorhynchinae</taxon>
        <taxon>Ceutorhynchus</taxon>
    </lineage>
</organism>
<keyword evidence="5" id="KW-0032">Aminotransferase</keyword>
<dbReference type="EMBL" id="OU892280">
    <property type="protein sequence ID" value="CAG9767889.1"/>
    <property type="molecule type" value="Genomic_DNA"/>
</dbReference>
<dbReference type="InterPro" id="IPR015422">
    <property type="entry name" value="PyrdxlP-dep_Trfase_small"/>
</dbReference>
<dbReference type="InterPro" id="IPR000796">
    <property type="entry name" value="Asp_trans"/>
</dbReference>
<evidence type="ECO:0000256" key="3">
    <source>
        <dbReference type="ARBA" id="ARBA00011738"/>
    </source>
</evidence>
<feature type="domain" description="Aminotransferase class I/classII large" evidence="8">
    <location>
        <begin position="53"/>
        <end position="420"/>
    </location>
</feature>
<proteinExistence type="inferred from homology"/>
<reference evidence="9" key="1">
    <citation type="submission" date="2022-01" db="EMBL/GenBank/DDBJ databases">
        <authorList>
            <person name="King R."/>
        </authorList>
    </citation>
    <scope>NUCLEOTIDE SEQUENCE</scope>
</reference>
<name>A0A9N9MQZ3_9CUCU</name>
<dbReference type="GO" id="GO:0006532">
    <property type="term" value="P:aspartate biosynthetic process"/>
    <property type="evidence" value="ECO:0007669"/>
    <property type="project" value="TreeGrafter"/>
</dbReference>
<dbReference type="PANTHER" id="PTHR11879">
    <property type="entry name" value="ASPARTATE AMINOTRANSFERASE"/>
    <property type="match status" value="1"/>
</dbReference>
<dbReference type="GO" id="GO:0004069">
    <property type="term" value="F:L-aspartate:2-oxoglutarate aminotransferase activity"/>
    <property type="evidence" value="ECO:0007669"/>
    <property type="project" value="UniProtKB-EC"/>
</dbReference>
<comment type="cofactor">
    <cofactor evidence="1">
        <name>pyridoxal 5'-phosphate</name>
        <dbReference type="ChEBI" id="CHEBI:597326"/>
    </cofactor>
</comment>
<keyword evidence="6" id="KW-0808">Transferase</keyword>
<evidence type="ECO:0000313" key="9">
    <source>
        <dbReference type="EMBL" id="CAG9767889.1"/>
    </source>
</evidence>
<sequence length="431" mass="49448">MSDSQTQDICAQDSENAKVKLQSPSWFKDLQLLPPEKIYSLNRQFKADDYEHKLDFAFPCYRDENGKPWVFPVVRQAETVLANDGSLNKKRLEPFGYKTFNSYALTLLLGENSSARVKNQAFTIQTIGLTGTIRTGAEFLVKCLKMTTVYGTEQNVDQVDKTFLEAGFQKYKTLRYFNNYTLSLDERGLLEDLARAPSRSVIFLQVSGHDPTGIDPSHELWEKIANIMKTNELFPFFYSGFQGFATGNLNEDAEPVRLFERQGLEFLCVQTFAWNFGLFNDRCGSLTIVLNDTNQINPVKSHLRDIITRLYSTPPSHGARIVAFILGDRMLSEEWTKTISAIADRLRKMRLYLREELQRLRAPGTWNHLTRQVGMFSYTGLRQIQVQHLKKQHHIYLLDDGRMNVSGLNLDNVQYIAMAINQTLTIIPPML</sequence>
<dbReference type="InterPro" id="IPR015421">
    <property type="entry name" value="PyrdxlP-dep_Trfase_major"/>
</dbReference>
<evidence type="ECO:0000256" key="2">
    <source>
        <dbReference type="ARBA" id="ARBA00007441"/>
    </source>
</evidence>
<dbReference type="PANTHER" id="PTHR11879:SF55">
    <property type="entry name" value="GLUTAMATE OXALOACETATE TRANSAMINASE 1, ISOFORM B"/>
    <property type="match status" value="1"/>
</dbReference>
<gene>
    <name evidence="9" type="ORF">CEUTPL_LOCUS8443</name>
</gene>
<dbReference type="PRINTS" id="PR00799">
    <property type="entry name" value="TRANSAMINASE"/>
</dbReference>
<comment type="similarity">
    <text evidence="2">Belongs to the class-I pyridoxal-phosphate-dependent aminotransferase family.</text>
</comment>
<dbReference type="Pfam" id="PF00155">
    <property type="entry name" value="Aminotran_1_2"/>
    <property type="match status" value="1"/>
</dbReference>
<dbReference type="Gene3D" id="3.90.1150.10">
    <property type="entry name" value="Aspartate Aminotransferase, domain 1"/>
    <property type="match status" value="1"/>
</dbReference>
<evidence type="ECO:0000256" key="4">
    <source>
        <dbReference type="ARBA" id="ARBA00012753"/>
    </source>
</evidence>
<dbReference type="SUPFAM" id="SSF53383">
    <property type="entry name" value="PLP-dependent transferases"/>
    <property type="match status" value="1"/>
</dbReference>
<protein>
    <recommendedName>
        <fullName evidence="4">aspartate transaminase</fullName>
        <ecNumber evidence="4">2.6.1.1</ecNumber>
    </recommendedName>
</protein>
<dbReference type="EC" id="2.6.1.1" evidence="4"/>
<dbReference type="InterPro" id="IPR004839">
    <property type="entry name" value="Aminotransferase_I/II_large"/>
</dbReference>
<evidence type="ECO:0000256" key="7">
    <source>
        <dbReference type="ARBA" id="ARBA00022898"/>
    </source>
</evidence>
<evidence type="ECO:0000313" key="10">
    <source>
        <dbReference type="Proteomes" id="UP001152799"/>
    </source>
</evidence>